<organism evidence="2 3">
    <name type="scientific">Stereocaulon virgatum</name>
    <dbReference type="NCBI Taxonomy" id="373712"/>
    <lineage>
        <taxon>Eukaryota</taxon>
        <taxon>Fungi</taxon>
        <taxon>Dikarya</taxon>
        <taxon>Ascomycota</taxon>
        <taxon>Pezizomycotina</taxon>
        <taxon>Lecanoromycetes</taxon>
        <taxon>OSLEUM clade</taxon>
        <taxon>Lecanoromycetidae</taxon>
        <taxon>Lecanorales</taxon>
        <taxon>Lecanorineae</taxon>
        <taxon>Stereocaulaceae</taxon>
        <taxon>Stereocaulon</taxon>
    </lineage>
</organism>
<gene>
    <name evidence="2" type="ORF">N7G274_010732</name>
</gene>
<keyword evidence="3" id="KW-1185">Reference proteome</keyword>
<feature type="compositionally biased region" description="Polar residues" evidence="1">
    <location>
        <begin position="112"/>
        <end position="134"/>
    </location>
</feature>
<evidence type="ECO:0000313" key="2">
    <source>
        <dbReference type="EMBL" id="KAL2036547.1"/>
    </source>
</evidence>
<name>A0ABR3ZT07_9LECA</name>
<evidence type="ECO:0000313" key="3">
    <source>
        <dbReference type="Proteomes" id="UP001590950"/>
    </source>
</evidence>
<sequence>MAEESQLLANEVTDQRVIPDINNQHVVLESLRKGVEDLVLDGQNTVRAGQASILKGYDLIQHGNVIFHQAEDLRDQFSLQVKEIFEGRRSSLNIGGREYNKYTYHQNGSLNEDAQSFSESNSRQESQSGPSTPLSFDIVNDARVPRNYAFHNINIDQATNAYQNHGLLRSDHTAIEEDGGGQQHADTAAYHQPVSRDHASVDQHGYTEHHDVMSIASLIDPSLHSHAVPGTIDQDTAQTSKPANLKREYPDAGLVGDMNKKLKGDQDPENHAIYQLRNKENKGFDEVAEIMNKRRQEFGKMAKFTSNAIYSRYKRNAPQIAAALGETFKPCQADVNAGTAFFLQSVATDFDSHEDDLLLQAYISIHKDTFKLVSQRIQDLGGRVHTPEMCANRLSQLGYK</sequence>
<reference evidence="2 3" key="1">
    <citation type="submission" date="2024-09" db="EMBL/GenBank/DDBJ databases">
        <title>Rethinking Asexuality: The Enigmatic Case of Functional Sexual Genes in Lepraria (Stereocaulaceae).</title>
        <authorList>
            <person name="Doellman M."/>
            <person name="Sun Y."/>
            <person name="Barcenas-Pena A."/>
            <person name="Lumbsch H.T."/>
            <person name="Grewe F."/>
        </authorList>
    </citation>
    <scope>NUCLEOTIDE SEQUENCE [LARGE SCALE GENOMIC DNA]</scope>
    <source>
        <strain evidence="2 3">Mercado 3170</strain>
    </source>
</reference>
<proteinExistence type="predicted"/>
<accession>A0ABR3ZT07</accession>
<feature type="region of interest" description="Disordered" evidence="1">
    <location>
        <begin position="112"/>
        <end position="137"/>
    </location>
</feature>
<comment type="caution">
    <text evidence="2">The sequence shown here is derived from an EMBL/GenBank/DDBJ whole genome shotgun (WGS) entry which is preliminary data.</text>
</comment>
<dbReference type="EMBL" id="JBEFKJ010000069">
    <property type="protein sequence ID" value="KAL2036547.1"/>
    <property type="molecule type" value="Genomic_DNA"/>
</dbReference>
<evidence type="ECO:0000256" key="1">
    <source>
        <dbReference type="SAM" id="MobiDB-lite"/>
    </source>
</evidence>
<protein>
    <submittedName>
        <fullName evidence="2">Uncharacterized protein</fullName>
    </submittedName>
</protein>
<dbReference type="Proteomes" id="UP001590950">
    <property type="component" value="Unassembled WGS sequence"/>
</dbReference>